<feature type="chain" id="PRO_5025400621" description="Secreted protein" evidence="1">
    <location>
        <begin position="25"/>
        <end position="63"/>
    </location>
</feature>
<name>A0A6A3XCS3_9STRA</name>
<evidence type="ECO:0000313" key="2">
    <source>
        <dbReference type="EMBL" id="KAE9199804.1"/>
    </source>
</evidence>
<comment type="caution">
    <text evidence="2">The sequence shown here is derived from an EMBL/GenBank/DDBJ whole genome shotgun (WGS) entry which is preliminary data.</text>
</comment>
<feature type="signal peptide" evidence="1">
    <location>
        <begin position="1"/>
        <end position="24"/>
    </location>
</feature>
<reference evidence="2 3" key="1">
    <citation type="submission" date="2018-08" db="EMBL/GenBank/DDBJ databases">
        <title>Genomic investigation of the strawberry pathogen Phytophthora fragariae indicates pathogenicity is determined by transcriptional variation in three key races.</title>
        <authorList>
            <person name="Adams T.M."/>
            <person name="Armitage A.D."/>
            <person name="Sobczyk M.K."/>
            <person name="Bates H.J."/>
            <person name="Dunwell J.M."/>
            <person name="Nellist C.F."/>
            <person name="Harrison R.J."/>
        </authorList>
    </citation>
    <scope>NUCLEOTIDE SEQUENCE [LARGE SCALE GENOMIC DNA]</scope>
    <source>
        <strain evidence="2 3">NOV-27</strain>
    </source>
</reference>
<sequence length="63" mass="6165">MSSSIAVSLSTLVALSLDVGPAVAINLPLLCSVVCAAGALPLLPPISPADLLSILSPGLHVCC</sequence>
<dbReference type="AlphaFoldDB" id="A0A6A3XCS3"/>
<gene>
    <name evidence="2" type="ORF">PF005_g15596</name>
</gene>
<evidence type="ECO:0000256" key="1">
    <source>
        <dbReference type="SAM" id="SignalP"/>
    </source>
</evidence>
<keyword evidence="3" id="KW-1185">Reference proteome</keyword>
<dbReference type="Proteomes" id="UP000433483">
    <property type="component" value="Unassembled WGS sequence"/>
</dbReference>
<dbReference type="EMBL" id="QXGB01000976">
    <property type="protein sequence ID" value="KAE9199804.1"/>
    <property type="molecule type" value="Genomic_DNA"/>
</dbReference>
<proteinExistence type="predicted"/>
<keyword evidence="1" id="KW-0732">Signal</keyword>
<accession>A0A6A3XCS3</accession>
<evidence type="ECO:0008006" key="4">
    <source>
        <dbReference type="Google" id="ProtNLM"/>
    </source>
</evidence>
<protein>
    <recommendedName>
        <fullName evidence="4">Secreted protein</fullName>
    </recommendedName>
</protein>
<evidence type="ECO:0000313" key="3">
    <source>
        <dbReference type="Proteomes" id="UP000433483"/>
    </source>
</evidence>
<organism evidence="2 3">
    <name type="scientific">Phytophthora fragariae</name>
    <dbReference type="NCBI Taxonomy" id="53985"/>
    <lineage>
        <taxon>Eukaryota</taxon>
        <taxon>Sar</taxon>
        <taxon>Stramenopiles</taxon>
        <taxon>Oomycota</taxon>
        <taxon>Peronosporomycetes</taxon>
        <taxon>Peronosporales</taxon>
        <taxon>Peronosporaceae</taxon>
        <taxon>Phytophthora</taxon>
    </lineage>
</organism>